<protein>
    <submittedName>
        <fullName evidence="1">Uncharacterized protein</fullName>
    </submittedName>
</protein>
<reference evidence="1" key="1">
    <citation type="journal article" date="2021" name="Proc. Natl. Acad. Sci. U.S.A.">
        <title>A Catalog of Tens of Thousands of Viruses from Human Metagenomes Reveals Hidden Associations with Chronic Diseases.</title>
        <authorList>
            <person name="Tisza M.J."/>
            <person name="Buck C.B."/>
        </authorList>
    </citation>
    <scope>NUCLEOTIDE SEQUENCE</scope>
    <source>
        <strain evidence="1">CtHjy10</strain>
    </source>
</reference>
<evidence type="ECO:0000313" key="1">
    <source>
        <dbReference type="EMBL" id="DAD79762.1"/>
    </source>
</evidence>
<sequence length="71" mass="8292">MLVPIREAVDHSVYYTEIATHKKRYVKRLFEEEEIERAETIVTALNGLQIDSAQELLEKINIYLLQDSITV</sequence>
<organism evidence="1">
    <name type="scientific">Siphoviridae sp. ctHjy10</name>
    <dbReference type="NCBI Taxonomy" id="2826234"/>
    <lineage>
        <taxon>Viruses</taxon>
        <taxon>Duplodnaviria</taxon>
        <taxon>Heunggongvirae</taxon>
        <taxon>Uroviricota</taxon>
        <taxon>Caudoviricetes</taxon>
    </lineage>
</organism>
<accession>A0A8S5MBZ9</accession>
<dbReference type="EMBL" id="BK014871">
    <property type="protein sequence ID" value="DAD79762.1"/>
    <property type="molecule type" value="Genomic_DNA"/>
</dbReference>
<proteinExistence type="predicted"/>
<name>A0A8S5MBZ9_9CAUD</name>